<feature type="compositionally biased region" description="Polar residues" evidence="1">
    <location>
        <begin position="53"/>
        <end position="77"/>
    </location>
</feature>
<protein>
    <submittedName>
        <fullName evidence="2">Uncharacterized protein</fullName>
    </submittedName>
</protein>
<dbReference type="Proteomes" id="UP001152888">
    <property type="component" value="Unassembled WGS sequence"/>
</dbReference>
<feature type="non-terminal residue" evidence="2">
    <location>
        <position position="1"/>
    </location>
</feature>
<dbReference type="EMBL" id="CAKOFQ010010941">
    <property type="protein sequence ID" value="CAH2020294.1"/>
    <property type="molecule type" value="Genomic_DNA"/>
</dbReference>
<name>A0A9P0QHF4_ACAOB</name>
<feature type="compositionally biased region" description="Low complexity" evidence="1">
    <location>
        <begin position="115"/>
        <end position="125"/>
    </location>
</feature>
<dbReference type="AlphaFoldDB" id="A0A9P0QHF4"/>
<comment type="caution">
    <text evidence="2">The sequence shown here is derived from an EMBL/GenBank/DDBJ whole genome shotgun (WGS) entry which is preliminary data.</text>
</comment>
<reference evidence="2" key="1">
    <citation type="submission" date="2022-03" db="EMBL/GenBank/DDBJ databases">
        <authorList>
            <person name="Sayadi A."/>
        </authorList>
    </citation>
    <scope>NUCLEOTIDE SEQUENCE</scope>
</reference>
<proteinExistence type="predicted"/>
<evidence type="ECO:0000313" key="3">
    <source>
        <dbReference type="Proteomes" id="UP001152888"/>
    </source>
</evidence>
<feature type="region of interest" description="Disordered" evidence="1">
    <location>
        <begin position="1"/>
        <end position="77"/>
    </location>
</feature>
<gene>
    <name evidence="2" type="ORF">ACAOBT_LOCUS37758</name>
</gene>
<keyword evidence="3" id="KW-1185">Reference proteome</keyword>
<dbReference type="OrthoDB" id="6434376at2759"/>
<accession>A0A9P0QHF4</accession>
<organism evidence="2 3">
    <name type="scientific">Acanthoscelides obtectus</name>
    <name type="common">Bean weevil</name>
    <name type="synonym">Bruchus obtectus</name>
    <dbReference type="NCBI Taxonomy" id="200917"/>
    <lineage>
        <taxon>Eukaryota</taxon>
        <taxon>Metazoa</taxon>
        <taxon>Ecdysozoa</taxon>
        <taxon>Arthropoda</taxon>
        <taxon>Hexapoda</taxon>
        <taxon>Insecta</taxon>
        <taxon>Pterygota</taxon>
        <taxon>Neoptera</taxon>
        <taxon>Endopterygota</taxon>
        <taxon>Coleoptera</taxon>
        <taxon>Polyphaga</taxon>
        <taxon>Cucujiformia</taxon>
        <taxon>Chrysomeloidea</taxon>
        <taxon>Chrysomelidae</taxon>
        <taxon>Bruchinae</taxon>
        <taxon>Bruchini</taxon>
        <taxon>Acanthoscelides</taxon>
    </lineage>
</organism>
<feature type="compositionally biased region" description="Polar residues" evidence="1">
    <location>
        <begin position="24"/>
        <end position="44"/>
    </location>
</feature>
<evidence type="ECO:0000313" key="2">
    <source>
        <dbReference type="EMBL" id="CAH2020294.1"/>
    </source>
</evidence>
<sequence length="142" mass="15784">YNQQATNFKQNANPNDYKYELTKTKPSTTYPGTKTENYPSNNPQYFDKKPTTPVKQTETFPTTLSTKPKPFSANTQTFPTTFAPRTNAAYTQIAQQTLKQQSSTLIATEFVQTKASTTSKAVTSTPYTPTVPKISPTTPIAR</sequence>
<feature type="region of interest" description="Disordered" evidence="1">
    <location>
        <begin position="115"/>
        <end position="142"/>
    </location>
</feature>
<evidence type="ECO:0000256" key="1">
    <source>
        <dbReference type="SAM" id="MobiDB-lite"/>
    </source>
</evidence>
<feature type="compositionally biased region" description="Polar residues" evidence="1">
    <location>
        <begin position="1"/>
        <end position="14"/>
    </location>
</feature>